<gene>
    <name evidence="1" type="ORF">G9H71_03975</name>
</gene>
<reference evidence="1 2" key="1">
    <citation type="submission" date="2020-03" db="EMBL/GenBank/DDBJ databases">
        <title>Two novel Motilibacter sp.</title>
        <authorList>
            <person name="Liu S."/>
        </authorList>
    </citation>
    <scope>NUCLEOTIDE SEQUENCE [LARGE SCALE GENOMIC DNA]</scope>
    <source>
        <strain evidence="1 2">E257</strain>
    </source>
</reference>
<dbReference type="Proteomes" id="UP000800981">
    <property type="component" value="Unassembled WGS sequence"/>
</dbReference>
<protein>
    <submittedName>
        <fullName evidence="1">Uncharacterized protein</fullName>
    </submittedName>
</protein>
<sequence length="179" mass="19117">MPVWMLERTRVPIGTELRRLGADGSDQLLAVFHGLAVGWRGAAGYFPPLHLVGPRATWRGLDLPAALVPGSSTLELVSVGEAAPLPGFEPVRPQVWRAVAPLADVDEVFELVLACRWHGARARIVLHSAGQARLLLLEDDPGLIAALAGEEVEPGVFEVTAPRAELTDVGGTTQELARD</sequence>
<proteinExistence type="predicted"/>
<dbReference type="EMBL" id="JAANNP010000001">
    <property type="protein sequence ID" value="NHC12933.1"/>
    <property type="molecule type" value="Genomic_DNA"/>
</dbReference>
<accession>A0ABX0GUG7</accession>
<comment type="caution">
    <text evidence="1">The sequence shown here is derived from an EMBL/GenBank/DDBJ whole genome shotgun (WGS) entry which is preliminary data.</text>
</comment>
<name>A0ABX0GUG7_9ACTN</name>
<evidence type="ECO:0000313" key="2">
    <source>
        <dbReference type="Proteomes" id="UP000800981"/>
    </source>
</evidence>
<keyword evidence="2" id="KW-1185">Reference proteome</keyword>
<organism evidence="1 2">
    <name type="scientific">Motilibacter deserti</name>
    <dbReference type="NCBI Taxonomy" id="2714956"/>
    <lineage>
        <taxon>Bacteria</taxon>
        <taxon>Bacillati</taxon>
        <taxon>Actinomycetota</taxon>
        <taxon>Actinomycetes</taxon>
        <taxon>Motilibacterales</taxon>
        <taxon>Motilibacteraceae</taxon>
        <taxon>Motilibacter</taxon>
    </lineage>
</organism>
<evidence type="ECO:0000313" key="1">
    <source>
        <dbReference type="EMBL" id="NHC12933.1"/>
    </source>
</evidence>
<dbReference type="RefSeq" id="WP_166278104.1">
    <property type="nucleotide sequence ID" value="NZ_JAANNP010000001.1"/>
</dbReference>